<evidence type="ECO:0000259" key="2">
    <source>
        <dbReference type="Pfam" id="PF13257"/>
    </source>
</evidence>
<dbReference type="EMBL" id="JANBVN010000088">
    <property type="protein sequence ID" value="KAJ9145593.1"/>
    <property type="molecule type" value="Genomic_DNA"/>
</dbReference>
<feature type="compositionally biased region" description="Polar residues" evidence="1">
    <location>
        <begin position="387"/>
        <end position="400"/>
    </location>
</feature>
<feature type="compositionally biased region" description="Basic and acidic residues" evidence="1">
    <location>
        <begin position="86"/>
        <end position="98"/>
    </location>
</feature>
<evidence type="ECO:0000313" key="4">
    <source>
        <dbReference type="Proteomes" id="UP001174691"/>
    </source>
</evidence>
<evidence type="ECO:0000313" key="3">
    <source>
        <dbReference type="EMBL" id="KAJ9145593.1"/>
    </source>
</evidence>
<feature type="region of interest" description="Disordered" evidence="1">
    <location>
        <begin position="223"/>
        <end position="312"/>
    </location>
</feature>
<protein>
    <recommendedName>
        <fullName evidence="2">DUF4048 domain-containing protein</fullName>
    </recommendedName>
</protein>
<feature type="region of interest" description="Disordered" evidence="1">
    <location>
        <begin position="53"/>
        <end position="131"/>
    </location>
</feature>
<comment type="caution">
    <text evidence="3">The sequence shown here is derived from an EMBL/GenBank/DDBJ whole genome shotgun (WGS) entry which is preliminary data.</text>
</comment>
<feature type="compositionally biased region" description="Basic and acidic residues" evidence="1">
    <location>
        <begin position="145"/>
        <end position="154"/>
    </location>
</feature>
<dbReference type="Pfam" id="PF13257">
    <property type="entry name" value="DUF4048"/>
    <property type="match status" value="1"/>
</dbReference>
<feature type="domain" description="DUF4048" evidence="2">
    <location>
        <begin position="187"/>
        <end position="341"/>
    </location>
</feature>
<evidence type="ECO:0000256" key="1">
    <source>
        <dbReference type="SAM" id="MobiDB-lite"/>
    </source>
</evidence>
<dbReference type="AlphaFoldDB" id="A0AA38RUE7"/>
<accession>A0AA38RUE7</accession>
<keyword evidence="4" id="KW-1185">Reference proteome</keyword>
<feature type="compositionally biased region" description="Basic residues" evidence="1">
    <location>
        <begin position="113"/>
        <end position="124"/>
    </location>
</feature>
<name>A0AA38RUE7_9PEZI</name>
<feature type="region of interest" description="Disordered" evidence="1">
    <location>
        <begin position="145"/>
        <end position="166"/>
    </location>
</feature>
<feature type="compositionally biased region" description="Polar residues" evidence="1">
    <location>
        <begin position="297"/>
        <end position="306"/>
    </location>
</feature>
<sequence>MASYPPTPLDTPSLLSPVDPNDFITAIAAHERRVLELREELTRAESELNKLKRQWASSEAHKKHAQIRNAEALRPLVPPTDTPDDPAARRSTELDRRKALLLGQQSQQNTPTHQHRRRVFRGGHTRTLSLLSPTKTSTEGFAVHEDSTRAEHWKPATRSPSGTGYTTIYPTPVTKRASWAPRSVHQQTSGVKQIAEDLKTGLWTFMEDLRQATVGEEPITGQGTYLRGIDGNMRSTMRDRDENQETIRASTSSARPHASSVFEHGDETPTPASRSINVVDTDDKEKEKENIDRPAASRQTSASQKMSALAKNQKRFSWTPLTIDSFDDNDWSNWDSPAVKSPRWSGSTINGDIITEGCGGGDDDDNTSKTPSLEKKSSSSRLRPRQEQQPTAASPSTPSANKKLEELLPPVLNRLTPGNLKKTASDFMKEWEKSLSPPAQEADGPGAAGA</sequence>
<dbReference type="InterPro" id="IPR025122">
    <property type="entry name" value="DUF4048"/>
</dbReference>
<feature type="compositionally biased region" description="Polar residues" evidence="1">
    <location>
        <begin position="103"/>
        <end position="112"/>
    </location>
</feature>
<reference evidence="3" key="1">
    <citation type="submission" date="2022-07" db="EMBL/GenBank/DDBJ databases">
        <title>Fungi with potential for degradation of polypropylene.</title>
        <authorList>
            <person name="Gostincar C."/>
        </authorList>
    </citation>
    <scope>NUCLEOTIDE SEQUENCE</scope>
    <source>
        <strain evidence="3">EXF-13287</strain>
    </source>
</reference>
<gene>
    <name evidence="3" type="ORF">NKR19_g6030</name>
</gene>
<feature type="compositionally biased region" description="Basic and acidic residues" evidence="1">
    <location>
        <begin position="236"/>
        <end position="245"/>
    </location>
</feature>
<feature type="region of interest" description="Disordered" evidence="1">
    <location>
        <begin position="337"/>
        <end position="450"/>
    </location>
</feature>
<dbReference type="Proteomes" id="UP001174691">
    <property type="component" value="Unassembled WGS sequence"/>
</dbReference>
<feature type="compositionally biased region" description="Basic and acidic residues" evidence="1">
    <location>
        <begin position="423"/>
        <end position="433"/>
    </location>
</feature>
<feature type="compositionally biased region" description="Basic and acidic residues" evidence="1">
    <location>
        <begin position="281"/>
        <end position="292"/>
    </location>
</feature>
<organism evidence="3 4">
    <name type="scientific">Coniochaeta hoffmannii</name>
    <dbReference type="NCBI Taxonomy" id="91930"/>
    <lineage>
        <taxon>Eukaryota</taxon>
        <taxon>Fungi</taxon>
        <taxon>Dikarya</taxon>
        <taxon>Ascomycota</taxon>
        <taxon>Pezizomycotina</taxon>
        <taxon>Sordariomycetes</taxon>
        <taxon>Sordariomycetidae</taxon>
        <taxon>Coniochaetales</taxon>
        <taxon>Coniochaetaceae</taxon>
        <taxon>Coniochaeta</taxon>
    </lineage>
</organism>
<proteinExistence type="predicted"/>